<dbReference type="Proteomes" id="UP000018958">
    <property type="component" value="Unassembled WGS sequence"/>
</dbReference>
<proteinExistence type="predicted"/>
<sequence length="134" mass="14463">MAGKHRRSKYIYAGVENTPGGVRDEAAAKRQKQTSNDNDGVVALLDTAYIVESLGEANQLDNTNANLDIGAVASDAMMELKQKGGNITVESADDYESLEEEDLLQHFDGAYSLENAVKMIAKFLTAHSALQTTP</sequence>
<evidence type="ECO:0000313" key="2">
    <source>
        <dbReference type="Proteomes" id="UP000018958"/>
    </source>
</evidence>
<name>W2W2H0_PHYNI</name>
<dbReference type="EMBL" id="ANIX01003817">
    <property type="protein sequence ID" value="ETP03814.1"/>
    <property type="molecule type" value="Genomic_DNA"/>
</dbReference>
<organism evidence="1 2">
    <name type="scientific">Phytophthora nicotianae CJ01A1</name>
    <dbReference type="NCBI Taxonomy" id="1317063"/>
    <lineage>
        <taxon>Eukaryota</taxon>
        <taxon>Sar</taxon>
        <taxon>Stramenopiles</taxon>
        <taxon>Oomycota</taxon>
        <taxon>Peronosporomycetes</taxon>
        <taxon>Peronosporales</taxon>
        <taxon>Peronosporaceae</taxon>
        <taxon>Phytophthora</taxon>
    </lineage>
</organism>
<protein>
    <submittedName>
        <fullName evidence="1">Uncharacterized protein</fullName>
    </submittedName>
</protein>
<reference evidence="1 2" key="1">
    <citation type="submission" date="2013-11" db="EMBL/GenBank/DDBJ databases">
        <title>The Genome Sequence of Phytophthora parasitica CJ01A1.</title>
        <authorList>
            <consortium name="The Broad Institute Genomics Platform"/>
            <person name="Russ C."/>
            <person name="Tyler B."/>
            <person name="Panabieres F."/>
            <person name="Shan W."/>
            <person name="Tripathy S."/>
            <person name="Grunwald N."/>
            <person name="Machado M."/>
            <person name="Johnson C.S."/>
            <person name="Walker B."/>
            <person name="Young S.K."/>
            <person name="Zeng Q."/>
            <person name="Gargeya S."/>
            <person name="Fitzgerald M."/>
            <person name="Haas B."/>
            <person name="Abouelleil A."/>
            <person name="Allen A.W."/>
            <person name="Alvarado L."/>
            <person name="Arachchi H.M."/>
            <person name="Berlin A.M."/>
            <person name="Chapman S.B."/>
            <person name="Gainer-Dewar J."/>
            <person name="Goldberg J."/>
            <person name="Griggs A."/>
            <person name="Gujja S."/>
            <person name="Hansen M."/>
            <person name="Howarth C."/>
            <person name="Imamovic A."/>
            <person name="Ireland A."/>
            <person name="Larimer J."/>
            <person name="McCowan C."/>
            <person name="Murphy C."/>
            <person name="Pearson M."/>
            <person name="Poon T.W."/>
            <person name="Priest M."/>
            <person name="Roberts A."/>
            <person name="Saif S."/>
            <person name="Shea T."/>
            <person name="Sisk P."/>
            <person name="Sykes S."/>
            <person name="Wortman J."/>
            <person name="Nusbaum C."/>
            <person name="Birren B."/>
        </authorList>
    </citation>
    <scope>NUCLEOTIDE SEQUENCE [LARGE SCALE GENOMIC DNA]</scope>
    <source>
        <strain evidence="1 2">CJ01A1</strain>
    </source>
</reference>
<comment type="caution">
    <text evidence="1">The sequence shown here is derived from an EMBL/GenBank/DDBJ whole genome shotgun (WGS) entry which is preliminary data.</text>
</comment>
<gene>
    <name evidence="1" type="ORF">F441_19292</name>
</gene>
<dbReference type="AlphaFoldDB" id="W2W2H0"/>
<accession>W2W2H0</accession>
<evidence type="ECO:0000313" key="1">
    <source>
        <dbReference type="EMBL" id="ETP03814.1"/>
    </source>
</evidence>